<keyword evidence="4" id="KW-0862">Zinc</keyword>
<gene>
    <name evidence="8" type="ORF">ID47_02780</name>
</gene>
<evidence type="ECO:0000259" key="7">
    <source>
        <dbReference type="SMART" id="SM00849"/>
    </source>
</evidence>
<dbReference type="EMBL" id="CP008941">
    <property type="protein sequence ID" value="AIK95889.1"/>
    <property type="molecule type" value="Genomic_DNA"/>
</dbReference>
<keyword evidence="5" id="KW-0269">Exonuclease</keyword>
<dbReference type="Pfam" id="PF00753">
    <property type="entry name" value="Lactamase_B"/>
    <property type="match status" value="1"/>
</dbReference>
<dbReference type="Pfam" id="PF22505">
    <property type="entry name" value="RNase_J_b_CASP"/>
    <property type="match status" value="1"/>
</dbReference>
<dbReference type="GO" id="GO:0046872">
    <property type="term" value="F:metal ion binding"/>
    <property type="evidence" value="ECO:0007669"/>
    <property type="project" value="UniProtKB-KW"/>
</dbReference>
<name>A0A077AV12_9PROT</name>
<dbReference type="AlphaFoldDB" id="A0A077AV12"/>
<dbReference type="RefSeq" id="WP_038463516.1">
    <property type="nucleotide sequence ID" value="NZ_CP008941.1"/>
</dbReference>
<sequence length="549" mass="60887">MTHIPGKNDFWFLPLGGSGEIGMNLNLYGHDGQWLMVDLGVTFGDRFGIDVITPDPEFIVTHREHLVGLVLTHAHEDHIGAIPYLWPLLRCPIYATKFTAEIVRQKIKELPWSKEVKIIEVPLSGELKIGKFLVEYITLTHSIPEPNALAIATPLGTVMHTGDWKIDPAPLVGEATDTDRLMDWGEQGILALVCDSTNVFTKGTAGSEETVRDELFKQIGAQKGRRIIVACFASNLARVETSILTAKSHGRKVCLVGRSLHKMVDAAQKVGYLKDIPPFIDEDTAMKLPPEEVMIISTGSQGEPRAALSRIAADAHPFIKLDHRDVVFFSSRVIPGNERSINLLQNNLTRKGVGIITSHDEDIHVSGHPARDELMQMYEWIKPKVLIPVHGELRHMTEHAKLGLSCGIPKAVVPENGSLIRLDEHNPTIMDYVTAGRLGYDGSRMVPMVSTMLSERGKLASNGAIFVSLVLDREGGLECEPTLTLLGLTVGGEEQERMERDILRCIKSCIHNGYQNLETLQEEIRINIRRATNSWIGKKAPTEIHIIQV</sequence>
<dbReference type="Gene3D" id="3.40.50.10710">
    <property type="entry name" value="Metallo-hydrolase/oxidoreductase"/>
    <property type="match status" value="1"/>
</dbReference>
<keyword evidence="3" id="KW-0378">Hydrolase</keyword>
<dbReference type="PANTHER" id="PTHR43694">
    <property type="entry name" value="RIBONUCLEASE J"/>
    <property type="match status" value="1"/>
</dbReference>
<dbReference type="InterPro" id="IPR011108">
    <property type="entry name" value="RMMBL"/>
</dbReference>
<evidence type="ECO:0000256" key="3">
    <source>
        <dbReference type="ARBA" id="ARBA00022801"/>
    </source>
</evidence>
<dbReference type="STRING" id="91604.ID47_02780"/>
<keyword evidence="9" id="KW-1185">Reference proteome</keyword>
<dbReference type="KEGG" id="paca:ID47_02780"/>
<feature type="domain" description="Metallo-beta-lactamase" evidence="7">
    <location>
        <begin position="22"/>
        <end position="219"/>
    </location>
</feature>
<dbReference type="InterPro" id="IPR001279">
    <property type="entry name" value="Metallo-B-lactamas"/>
</dbReference>
<dbReference type="CDD" id="cd07714">
    <property type="entry name" value="RNaseJ_MBL-fold"/>
    <property type="match status" value="1"/>
</dbReference>
<evidence type="ECO:0000256" key="5">
    <source>
        <dbReference type="ARBA" id="ARBA00022839"/>
    </source>
</evidence>
<dbReference type="OrthoDB" id="9770211at2"/>
<dbReference type="SMART" id="SM00849">
    <property type="entry name" value="Lactamase_B"/>
    <property type="match status" value="1"/>
</dbReference>
<dbReference type="GO" id="GO:0003723">
    <property type="term" value="F:RNA binding"/>
    <property type="evidence" value="ECO:0007669"/>
    <property type="project" value="UniProtKB-KW"/>
</dbReference>
<evidence type="ECO:0000256" key="4">
    <source>
        <dbReference type="ARBA" id="ARBA00022833"/>
    </source>
</evidence>
<evidence type="ECO:0000256" key="6">
    <source>
        <dbReference type="ARBA" id="ARBA00022884"/>
    </source>
</evidence>
<protein>
    <submittedName>
        <fullName evidence="8">RNA-metabolising metallo-beta-lactamase</fullName>
    </submittedName>
</protein>
<dbReference type="Proteomes" id="UP000028926">
    <property type="component" value="Chromosome"/>
</dbReference>
<dbReference type="Gene3D" id="3.10.20.580">
    <property type="match status" value="1"/>
</dbReference>
<proteinExistence type="predicted"/>
<dbReference type="Pfam" id="PF17770">
    <property type="entry name" value="RNase_J_C"/>
    <property type="match status" value="1"/>
</dbReference>
<dbReference type="Gene3D" id="3.60.15.10">
    <property type="entry name" value="Ribonuclease Z/Hydroxyacylglutathione hydrolase-like"/>
    <property type="match status" value="1"/>
</dbReference>
<dbReference type="InterPro" id="IPR042173">
    <property type="entry name" value="RNase_J_2"/>
</dbReference>
<keyword evidence="6" id="KW-0694">RNA-binding</keyword>
<keyword evidence="1" id="KW-0540">Nuclease</keyword>
<dbReference type="GO" id="GO:0004527">
    <property type="term" value="F:exonuclease activity"/>
    <property type="evidence" value="ECO:0007669"/>
    <property type="project" value="UniProtKB-KW"/>
</dbReference>
<evidence type="ECO:0000256" key="1">
    <source>
        <dbReference type="ARBA" id="ARBA00022722"/>
    </source>
</evidence>
<evidence type="ECO:0000313" key="9">
    <source>
        <dbReference type="Proteomes" id="UP000028926"/>
    </source>
</evidence>
<dbReference type="InterPro" id="IPR055132">
    <property type="entry name" value="RNase_J_b_CASP"/>
</dbReference>
<evidence type="ECO:0000256" key="2">
    <source>
        <dbReference type="ARBA" id="ARBA00022723"/>
    </source>
</evidence>
<accession>A0A077AV12</accession>
<dbReference type="InterPro" id="IPR041636">
    <property type="entry name" value="RNase_J_C"/>
</dbReference>
<dbReference type="SUPFAM" id="SSF56281">
    <property type="entry name" value="Metallo-hydrolase/oxidoreductase"/>
    <property type="match status" value="1"/>
</dbReference>
<organism evidence="8 9">
    <name type="scientific">Candidatus Odyssella acanthamoebae</name>
    <dbReference type="NCBI Taxonomy" id="91604"/>
    <lineage>
        <taxon>Bacteria</taxon>
        <taxon>Pseudomonadati</taxon>
        <taxon>Pseudomonadota</taxon>
        <taxon>Alphaproteobacteria</taxon>
        <taxon>Holosporales</taxon>
        <taxon>Candidatus Paracaedibacteraceae</taxon>
        <taxon>Candidatus Odyssella</taxon>
    </lineage>
</organism>
<keyword evidence="2" id="KW-0479">Metal-binding</keyword>
<reference evidence="8 9" key="1">
    <citation type="submission" date="2014-07" db="EMBL/GenBank/DDBJ databases">
        <title>Comparative genomic insights into amoeba endosymbionts belonging to the families of Holosporaceae and Candidatus Midichloriaceae within Rickettsiales.</title>
        <authorList>
            <person name="Wang Z."/>
            <person name="Wu M."/>
        </authorList>
    </citation>
    <scope>NUCLEOTIDE SEQUENCE [LARGE SCALE GENOMIC DNA]</scope>
    <source>
        <strain evidence="8">PRA3</strain>
    </source>
</reference>
<dbReference type="HOGENOM" id="CLU_008727_3_3_5"/>
<dbReference type="Pfam" id="PF07521">
    <property type="entry name" value="RMMBL"/>
    <property type="match status" value="1"/>
</dbReference>
<dbReference type="InterPro" id="IPR036866">
    <property type="entry name" value="RibonucZ/Hydroxyglut_hydro"/>
</dbReference>
<dbReference type="eggNOG" id="COG0595">
    <property type="taxonomic scope" value="Bacteria"/>
</dbReference>
<dbReference type="PANTHER" id="PTHR43694:SF1">
    <property type="entry name" value="RIBONUCLEASE J"/>
    <property type="match status" value="1"/>
</dbReference>
<evidence type="ECO:0000313" key="8">
    <source>
        <dbReference type="EMBL" id="AIK95889.1"/>
    </source>
</evidence>